<proteinExistence type="predicted"/>
<protein>
    <recommendedName>
        <fullName evidence="3">Lipoprotein</fullName>
    </recommendedName>
</protein>
<name>A0ABD3Y7W2_9GAMM</name>
<organism evidence="1 2">
    <name type="scientific">Pseudoalteromonas fuliginea</name>
    <dbReference type="NCBI Taxonomy" id="1872678"/>
    <lineage>
        <taxon>Bacteria</taxon>
        <taxon>Pseudomonadati</taxon>
        <taxon>Pseudomonadota</taxon>
        <taxon>Gammaproteobacteria</taxon>
        <taxon>Alteromonadales</taxon>
        <taxon>Pseudoalteromonadaceae</taxon>
        <taxon>Pseudoalteromonas</taxon>
    </lineage>
</organism>
<dbReference type="EMBL" id="JJNZ01000043">
    <property type="protein sequence ID" value="KDC50292.1"/>
    <property type="molecule type" value="Genomic_DNA"/>
</dbReference>
<evidence type="ECO:0008006" key="3">
    <source>
        <dbReference type="Google" id="ProtNLM"/>
    </source>
</evidence>
<dbReference type="Proteomes" id="UP000027154">
    <property type="component" value="Unassembled WGS sequence"/>
</dbReference>
<comment type="caution">
    <text evidence="1">The sequence shown here is derived from an EMBL/GenBank/DDBJ whole genome shotgun (WGS) entry which is preliminary data.</text>
</comment>
<dbReference type="AlphaFoldDB" id="A0ABD3Y7W2"/>
<reference evidence="1 2" key="1">
    <citation type="submission" date="2014-04" db="EMBL/GenBank/DDBJ databases">
        <title>Pseudoalteromonas galatheae sp. nov., isolated from a deep-sea polychaete near Canal Concepcion, Chile.</title>
        <authorList>
            <person name="Machado H.R."/>
            <person name="Gram L."/>
            <person name="Vynne N.G."/>
        </authorList>
    </citation>
    <scope>NUCLEOTIDE SEQUENCE [LARGE SCALE GENOMIC DNA]</scope>
    <source>
        <strain evidence="1 2">KMM216</strain>
    </source>
</reference>
<accession>A0ABD3Y7W2</accession>
<gene>
    <name evidence="1" type="ORF">DC53_12895</name>
</gene>
<sequence>MNTSNKGLRISLLFGFATILSGCGESSDELDNKLTHEARVSFVNSLDYMADLHLKKRNISTGYSGLFDNDTIISADVASNTVNTTYRYSYKAINNMINLGVKNSITTNQEERITKTLSNNDNLWVIAWKASGEQTVSVISKKQNNNADVFNVRLFANGNYTVLIDNTKTITTEKGKVTDYLSVNSCANGLKIDDKFIDLCTGDFGASYLLIIDKNGKRVMAEE</sequence>
<evidence type="ECO:0000313" key="2">
    <source>
        <dbReference type="Proteomes" id="UP000027154"/>
    </source>
</evidence>
<dbReference type="PROSITE" id="PS51257">
    <property type="entry name" value="PROKAR_LIPOPROTEIN"/>
    <property type="match status" value="1"/>
</dbReference>
<dbReference type="RefSeq" id="WP_033030384.1">
    <property type="nucleotide sequence ID" value="NZ_JJNZ01000043.1"/>
</dbReference>
<evidence type="ECO:0000313" key="1">
    <source>
        <dbReference type="EMBL" id="KDC50292.1"/>
    </source>
</evidence>